<dbReference type="InterPro" id="IPR013785">
    <property type="entry name" value="Aldolase_TIM"/>
</dbReference>
<keyword evidence="4" id="KW-0479">Metal-binding</keyword>
<evidence type="ECO:0000256" key="4">
    <source>
        <dbReference type="ARBA" id="ARBA00022723"/>
    </source>
</evidence>
<evidence type="ECO:0000313" key="9">
    <source>
        <dbReference type="Proteomes" id="UP000003744"/>
    </source>
</evidence>
<dbReference type="CDD" id="cd01335">
    <property type="entry name" value="Radical_SAM"/>
    <property type="match status" value="1"/>
</dbReference>
<accession>C2CIW1</accession>
<dbReference type="PROSITE" id="PS51918">
    <property type="entry name" value="RADICAL_SAM"/>
    <property type="match status" value="1"/>
</dbReference>
<dbReference type="SFLD" id="SFLDG01067">
    <property type="entry name" value="SPASM/twitch_domain_containing"/>
    <property type="match status" value="1"/>
</dbReference>
<dbReference type="HOGENOM" id="CLU_009273_4_1_9"/>
<dbReference type="GO" id="GO:0046872">
    <property type="term" value="F:metal ion binding"/>
    <property type="evidence" value="ECO:0007669"/>
    <property type="project" value="UniProtKB-KW"/>
</dbReference>
<comment type="caution">
    <text evidence="8">The sequence shown here is derived from an EMBL/GenBank/DDBJ whole genome shotgun (WGS) entry which is preliminary data.</text>
</comment>
<dbReference type="Proteomes" id="UP000003744">
    <property type="component" value="Unassembled WGS sequence"/>
</dbReference>
<dbReference type="PANTHER" id="PTHR11228">
    <property type="entry name" value="RADICAL SAM DOMAIN PROTEIN"/>
    <property type="match status" value="1"/>
</dbReference>
<dbReference type="InterPro" id="IPR007197">
    <property type="entry name" value="rSAM"/>
</dbReference>
<keyword evidence="5" id="KW-0408">Iron</keyword>
<organism evidence="8 9">
    <name type="scientific">Anaerococcus tetradius ATCC 35098</name>
    <dbReference type="NCBI Taxonomy" id="525255"/>
    <lineage>
        <taxon>Bacteria</taxon>
        <taxon>Bacillati</taxon>
        <taxon>Bacillota</taxon>
        <taxon>Tissierellia</taxon>
        <taxon>Tissierellales</taxon>
        <taxon>Peptoniphilaceae</taxon>
        <taxon>Anaerococcus</taxon>
    </lineage>
</organism>
<keyword evidence="3" id="KW-0949">S-adenosyl-L-methionine</keyword>
<name>C2CIW1_9FIRM</name>
<evidence type="ECO:0000256" key="3">
    <source>
        <dbReference type="ARBA" id="ARBA00022691"/>
    </source>
</evidence>
<dbReference type="InterPro" id="IPR050377">
    <property type="entry name" value="Radical_SAM_PqqE_MftC-like"/>
</dbReference>
<feature type="domain" description="Radical SAM core" evidence="7">
    <location>
        <begin position="4"/>
        <end position="229"/>
    </location>
</feature>
<keyword evidence="6" id="KW-0411">Iron-sulfur</keyword>
<dbReference type="Gene3D" id="3.20.20.70">
    <property type="entry name" value="Aldolase class I"/>
    <property type="match status" value="1"/>
</dbReference>
<dbReference type="InterPro" id="IPR006638">
    <property type="entry name" value="Elp3/MiaA/NifB-like_rSAM"/>
</dbReference>
<dbReference type="AlphaFoldDB" id="C2CIW1"/>
<evidence type="ECO:0000256" key="2">
    <source>
        <dbReference type="ARBA" id="ARBA00022485"/>
    </source>
</evidence>
<gene>
    <name evidence="8" type="ORF">HMPREF0077_1421</name>
</gene>
<dbReference type="eggNOG" id="COG0535">
    <property type="taxonomic scope" value="Bacteria"/>
</dbReference>
<evidence type="ECO:0000256" key="5">
    <source>
        <dbReference type="ARBA" id="ARBA00023004"/>
    </source>
</evidence>
<dbReference type="Pfam" id="PF04055">
    <property type="entry name" value="Radical_SAM"/>
    <property type="match status" value="1"/>
</dbReference>
<dbReference type="PANTHER" id="PTHR11228:SF7">
    <property type="entry name" value="PQQA PEPTIDE CYCLASE"/>
    <property type="match status" value="1"/>
</dbReference>
<proteinExistence type="predicted"/>
<sequence length="323" mass="36927">MGKLTGPVMVSLDVTNNCNFSCLHCFNNSGSKVRVDTDCTDEEMMFLVSQIIMLNPHTVCLCGGETLCRGNLLQIINSLTNKNICVSMVSNGYLIDEDMAKKLIENGIKQVQISLDGIDAFQHDNFRGKKGAFNHAINAIKELKRNNIETLAVSFVPNKLNYRYIEEFIDLCVNLGVDLIRMMPFIPSGRGKHIGNNLILTDKEYFVFHRHLIRKRISVIEKIRIEWGDPLDHMRRMPINADNGLNTYSVEIKSNGDLTPTTYLPIVAGNLFLKSAREYWDEGYNFVWKNKELVENVNKLQTIYDFEVFEPEPFGDTKIYIEL</sequence>
<comment type="cofactor">
    <cofactor evidence="1">
        <name>[4Fe-4S] cluster</name>
        <dbReference type="ChEBI" id="CHEBI:49883"/>
    </cofactor>
</comment>
<evidence type="ECO:0000313" key="8">
    <source>
        <dbReference type="EMBL" id="EEI82497.1"/>
    </source>
</evidence>
<evidence type="ECO:0000256" key="6">
    <source>
        <dbReference type="ARBA" id="ARBA00023014"/>
    </source>
</evidence>
<dbReference type="GO" id="GO:0003824">
    <property type="term" value="F:catalytic activity"/>
    <property type="evidence" value="ECO:0007669"/>
    <property type="project" value="InterPro"/>
</dbReference>
<keyword evidence="2" id="KW-0004">4Fe-4S</keyword>
<dbReference type="SUPFAM" id="SSF102114">
    <property type="entry name" value="Radical SAM enzymes"/>
    <property type="match status" value="1"/>
</dbReference>
<dbReference type="SMART" id="SM00729">
    <property type="entry name" value="Elp3"/>
    <property type="match status" value="1"/>
</dbReference>
<dbReference type="SFLD" id="SFLDS00029">
    <property type="entry name" value="Radical_SAM"/>
    <property type="match status" value="1"/>
</dbReference>
<dbReference type="InterPro" id="IPR017200">
    <property type="entry name" value="PqqE-like"/>
</dbReference>
<evidence type="ECO:0000259" key="7">
    <source>
        <dbReference type="PROSITE" id="PS51918"/>
    </source>
</evidence>
<dbReference type="EMBL" id="ACGC01000075">
    <property type="protein sequence ID" value="EEI82497.1"/>
    <property type="molecule type" value="Genomic_DNA"/>
</dbReference>
<dbReference type="InterPro" id="IPR058240">
    <property type="entry name" value="rSAM_sf"/>
</dbReference>
<dbReference type="GO" id="GO:0051539">
    <property type="term" value="F:4 iron, 4 sulfur cluster binding"/>
    <property type="evidence" value="ECO:0007669"/>
    <property type="project" value="UniProtKB-KW"/>
</dbReference>
<protein>
    <submittedName>
        <fullName evidence="8">Radical SAM domain protein</fullName>
    </submittedName>
</protein>
<dbReference type="PIRSF" id="PIRSF037420">
    <property type="entry name" value="PQQ_syn_pqqE"/>
    <property type="match status" value="1"/>
</dbReference>
<reference evidence="8 9" key="1">
    <citation type="submission" date="2009-01" db="EMBL/GenBank/DDBJ databases">
        <authorList>
            <person name="Qin X."/>
            <person name="Bachman B."/>
            <person name="Battles P."/>
            <person name="Bell A."/>
            <person name="Bess C."/>
            <person name="Bickham C."/>
            <person name="Chaboub L."/>
            <person name="Chen D."/>
            <person name="Coyle M."/>
            <person name="Deiros D.R."/>
            <person name="Dinh H."/>
            <person name="Forbes L."/>
            <person name="Fowler G."/>
            <person name="Francisco L."/>
            <person name="Fu Q."/>
            <person name="Gubbala S."/>
            <person name="Hale W."/>
            <person name="Han Y."/>
            <person name="Hemphill L."/>
            <person name="Highlander S.K."/>
            <person name="Hirani K."/>
            <person name="Hogues M."/>
            <person name="Jackson L."/>
            <person name="Jakkamsetti A."/>
            <person name="Javaid M."/>
            <person name="Jiang H."/>
            <person name="Korchina V."/>
            <person name="Kovar C."/>
            <person name="Lara F."/>
            <person name="Lee S."/>
            <person name="Mata R."/>
            <person name="Mathew T."/>
            <person name="Moen C."/>
            <person name="Morales K."/>
            <person name="Munidasa M."/>
            <person name="Nazareth L."/>
            <person name="Ngo R."/>
            <person name="Nguyen L."/>
            <person name="Okwuonu G."/>
            <person name="Ongeri F."/>
            <person name="Patil S."/>
            <person name="Petrosino J."/>
            <person name="Pham C."/>
            <person name="Pham P."/>
            <person name="Pu L.-L."/>
            <person name="Puazo M."/>
            <person name="Raj R."/>
            <person name="Reid J."/>
            <person name="Rouhana J."/>
            <person name="Saada N."/>
            <person name="Shang Y."/>
            <person name="Simmons D."/>
            <person name="Thornton R."/>
            <person name="Warren J."/>
            <person name="Weissenberger G."/>
            <person name="Zhang J."/>
            <person name="Zhang L."/>
            <person name="Zhou C."/>
            <person name="Zhu D."/>
            <person name="Muzny D."/>
            <person name="Worley K."/>
            <person name="Gibbs R."/>
        </authorList>
    </citation>
    <scope>NUCLEOTIDE SEQUENCE [LARGE SCALE GENOMIC DNA]</scope>
    <source>
        <strain evidence="8 9">ATCC 35098</strain>
    </source>
</reference>
<evidence type="ECO:0000256" key="1">
    <source>
        <dbReference type="ARBA" id="ARBA00001966"/>
    </source>
</evidence>
<dbReference type="SFLD" id="SFLDG01386">
    <property type="entry name" value="main_SPASM_domain-containing"/>
    <property type="match status" value="1"/>
</dbReference>